<keyword evidence="2" id="KW-0560">Oxidoreductase</keyword>
<evidence type="ECO:0000313" key="3">
    <source>
        <dbReference type="EMBL" id="KAJ1970962.1"/>
    </source>
</evidence>
<evidence type="ECO:0000313" key="4">
    <source>
        <dbReference type="Proteomes" id="UP001151582"/>
    </source>
</evidence>
<organism evidence="3 4">
    <name type="scientific">Dimargaris verticillata</name>
    <dbReference type="NCBI Taxonomy" id="2761393"/>
    <lineage>
        <taxon>Eukaryota</taxon>
        <taxon>Fungi</taxon>
        <taxon>Fungi incertae sedis</taxon>
        <taxon>Zoopagomycota</taxon>
        <taxon>Kickxellomycotina</taxon>
        <taxon>Dimargaritomycetes</taxon>
        <taxon>Dimargaritales</taxon>
        <taxon>Dimargaritaceae</taxon>
        <taxon>Dimargaris</taxon>
    </lineage>
</organism>
<evidence type="ECO:0008006" key="5">
    <source>
        <dbReference type="Google" id="ProtNLM"/>
    </source>
</evidence>
<dbReference type="Pfam" id="PF13602">
    <property type="entry name" value="ADH_zinc_N_2"/>
    <property type="match status" value="1"/>
</dbReference>
<sequence>MTLAPILRKRLNIHGSTLRSRPLDYQRQMTDAVEQHVLPALDSGEFQVKIDREFDWTSVAAAHKHMEDNKNQGKIILNIT</sequence>
<dbReference type="AlphaFoldDB" id="A0A9W8AY62"/>
<dbReference type="Proteomes" id="UP001151582">
    <property type="component" value="Unassembled WGS sequence"/>
</dbReference>
<name>A0A9W8AY62_9FUNG</name>
<dbReference type="Gene3D" id="3.40.50.720">
    <property type="entry name" value="NAD(P)-binding Rossmann-like Domain"/>
    <property type="match status" value="1"/>
</dbReference>
<dbReference type="EMBL" id="JANBQB010001560">
    <property type="protein sequence ID" value="KAJ1970962.1"/>
    <property type="molecule type" value="Genomic_DNA"/>
</dbReference>
<evidence type="ECO:0000256" key="2">
    <source>
        <dbReference type="ARBA" id="ARBA00023002"/>
    </source>
</evidence>
<comment type="caution">
    <text evidence="3">The sequence shown here is derived from an EMBL/GenBank/DDBJ whole genome shotgun (WGS) entry which is preliminary data.</text>
</comment>
<evidence type="ECO:0000256" key="1">
    <source>
        <dbReference type="ARBA" id="ARBA00022857"/>
    </source>
</evidence>
<dbReference type="PANTHER" id="PTHR48106:SF18">
    <property type="entry name" value="QUINONE OXIDOREDUCTASE PIG3"/>
    <property type="match status" value="1"/>
</dbReference>
<dbReference type="OrthoDB" id="203908at2759"/>
<dbReference type="GO" id="GO:0016651">
    <property type="term" value="F:oxidoreductase activity, acting on NAD(P)H"/>
    <property type="evidence" value="ECO:0007669"/>
    <property type="project" value="TreeGrafter"/>
</dbReference>
<keyword evidence="1" id="KW-0521">NADP</keyword>
<dbReference type="GO" id="GO:0070402">
    <property type="term" value="F:NADPH binding"/>
    <property type="evidence" value="ECO:0007669"/>
    <property type="project" value="TreeGrafter"/>
</dbReference>
<protein>
    <recommendedName>
        <fullName evidence="5">Quinone oxidoreductase</fullName>
    </recommendedName>
</protein>
<keyword evidence="4" id="KW-1185">Reference proteome</keyword>
<accession>A0A9W8AY62</accession>
<gene>
    <name evidence="3" type="ORF">H4R34_005893</name>
</gene>
<proteinExistence type="predicted"/>
<dbReference type="Gene3D" id="3.90.180.10">
    <property type="entry name" value="Medium-chain alcohol dehydrogenases, catalytic domain"/>
    <property type="match status" value="1"/>
</dbReference>
<dbReference type="PANTHER" id="PTHR48106">
    <property type="entry name" value="QUINONE OXIDOREDUCTASE PIG3-RELATED"/>
    <property type="match status" value="1"/>
</dbReference>
<reference evidence="3" key="1">
    <citation type="submission" date="2022-07" db="EMBL/GenBank/DDBJ databases">
        <title>Phylogenomic reconstructions and comparative analyses of Kickxellomycotina fungi.</title>
        <authorList>
            <person name="Reynolds N.K."/>
            <person name="Stajich J.E."/>
            <person name="Barry K."/>
            <person name="Grigoriev I.V."/>
            <person name="Crous P."/>
            <person name="Smith M.E."/>
        </authorList>
    </citation>
    <scope>NUCLEOTIDE SEQUENCE</scope>
    <source>
        <strain evidence="3">RSA 567</strain>
    </source>
</reference>